<dbReference type="EMBL" id="JBHXKZ010000001">
    <property type="protein sequence ID" value="MFD4821288.1"/>
    <property type="molecule type" value="Genomic_DNA"/>
</dbReference>
<evidence type="ECO:0000313" key="2">
    <source>
        <dbReference type="EMBL" id="MFD4821288.1"/>
    </source>
</evidence>
<name>A0ABW6ETJ4_9ACTN</name>
<proteinExistence type="predicted"/>
<keyword evidence="1" id="KW-0732">Signal</keyword>
<feature type="signal peptide" evidence="1">
    <location>
        <begin position="1"/>
        <end position="29"/>
    </location>
</feature>
<comment type="caution">
    <text evidence="2">The sequence shown here is derived from an EMBL/GenBank/DDBJ whole genome shotgun (WGS) entry which is preliminary data.</text>
</comment>
<reference evidence="2 3" key="1">
    <citation type="submission" date="2024-09" db="EMBL/GenBank/DDBJ databases">
        <title>The Natural Products Discovery Center: Release of the First 8490 Sequenced Strains for Exploring Actinobacteria Biosynthetic Diversity.</title>
        <authorList>
            <person name="Kalkreuter E."/>
            <person name="Kautsar S.A."/>
            <person name="Yang D."/>
            <person name="Bader C.D."/>
            <person name="Teijaro C.N."/>
            <person name="Fluegel L."/>
            <person name="Davis C.M."/>
            <person name="Simpson J.R."/>
            <person name="Lauterbach L."/>
            <person name="Steele A.D."/>
            <person name="Gui C."/>
            <person name="Meng S."/>
            <person name="Li G."/>
            <person name="Viehrig K."/>
            <person name="Ye F."/>
            <person name="Su P."/>
            <person name="Kiefer A.F."/>
            <person name="Nichols A."/>
            <person name="Cepeda A.J."/>
            <person name="Yan W."/>
            <person name="Fan B."/>
            <person name="Jiang Y."/>
            <person name="Adhikari A."/>
            <person name="Zheng C.-J."/>
            <person name="Schuster L."/>
            <person name="Cowan T.M."/>
            <person name="Smanski M.J."/>
            <person name="Chevrette M.G."/>
            <person name="De Carvalho L.P.S."/>
            <person name="Shen B."/>
        </authorList>
    </citation>
    <scope>NUCLEOTIDE SEQUENCE [LARGE SCALE GENOMIC DNA]</scope>
    <source>
        <strain evidence="2 3">NPDC058428</strain>
    </source>
</reference>
<evidence type="ECO:0000313" key="3">
    <source>
        <dbReference type="Proteomes" id="UP001598352"/>
    </source>
</evidence>
<keyword evidence="3" id="KW-1185">Reference proteome</keyword>
<sequence>MMPLTARLLPLAAAAALLSPLALTSPATAAPAHYACGSTPPDLDPVQGTGKANGVNMRTGSSTSCASRGLAHLSHTINYHCWTLGQDGSTWTYARNLSTGYAGWMRDDLLQDNGSSVHCPR</sequence>
<accession>A0ABW6ETJ4</accession>
<evidence type="ECO:0000256" key="1">
    <source>
        <dbReference type="SAM" id="SignalP"/>
    </source>
</evidence>
<feature type="chain" id="PRO_5045498451" evidence="1">
    <location>
        <begin position="30"/>
        <end position="121"/>
    </location>
</feature>
<dbReference type="RefSeq" id="WP_327216777.1">
    <property type="nucleotide sequence ID" value="NZ_JBHXKZ010000001.1"/>
</dbReference>
<protein>
    <submittedName>
        <fullName evidence="2">SH3 domain-containing protein</fullName>
    </submittedName>
</protein>
<gene>
    <name evidence="2" type="ORF">ACFWOQ_01785</name>
</gene>
<organism evidence="2 3">
    <name type="scientific">Streptomyces rubiginosohelvolus</name>
    <dbReference type="NCBI Taxonomy" id="67362"/>
    <lineage>
        <taxon>Bacteria</taxon>
        <taxon>Bacillati</taxon>
        <taxon>Actinomycetota</taxon>
        <taxon>Actinomycetes</taxon>
        <taxon>Kitasatosporales</taxon>
        <taxon>Streptomycetaceae</taxon>
        <taxon>Streptomyces</taxon>
    </lineage>
</organism>
<dbReference type="Proteomes" id="UP001598352">
    <property type="component" value="Unassembled WGS sequence"/>
</dbReference>